<proteinExistence type="predicted"/>
<feature type="compositionally biased region" description="Basic and acidic residues" evidence="1">
    <location>
        <begin position="16"/>
        <end position="25"/>
    </location>
</feature>
<organism evidence="2">
    <name type="scientific">Arabidopsis thaliana</name>
    <name type="common">Mouse-ear cress</name>
    <dbReference type="NCBI Taxonomy" id="3702"/>
    <lineage>
        <taxon>Eukaryota</taxon>
        <taxon>Viridiplantae</taxon>
        <taxon>Streptophyta</taxon>
        <taxon>Embryophyta</taxon>
        <taxon>Tracheophyta</taxon>
        <taxon>Spermatophyta</taxon>
        <taxon>Magnoliopsida</taxon>
        <taxon>eudicotyledons</taxon>
        <taxon>Gunneridae</taxon>
        <taxon>Pentapetalae</taxon>
        <taxon>rosids</taxon>
        <taxon>malvids</taxon>
        <taxon>Brassicales</taxon>
        <taxon>Brassicaceae</taxon>
        <taxon>Camelineae</taxon>
        <taxon>Arabidopsis</taxon>
    </lineage>
</organism>
<feature type="region of interest" description="Disordered" evidence="1">
    <location>
        <begin position="1"/>
        <end position="38"/>
    </location>
</feature>
<dbReference type="AlphaFoldDB" id="Q1PDS6"/>
<feature type="compositionally biased region" description="Basic and acidic residues" evidence="1">
    <location>
        <begin position="68"/>
        <end position="85"/>
    </location>
</feature>
<accession>Q1PDS6</accession>
<gene>
    <name evidence="2" type="ordered locus">At5g28463</name>
</gene>
<evidence type="ECO:0000313" key="2">
    <source>
        <dbReference type="EMBL" id="ABE65563.1"/>
    </source>
</evidence>
<name>Q1PDS6_ARATH</name>
<feature type="region of interest" description="Disordered" evidence="1">
    <location>
        <begin position="68"/>
        <end position="89"/>
    </location>
</feature>
<reference evidence="2" key="1">
    <citation type="submission" date="2006-03" db="EMBL/GenBank/DDBJ databases">
        <authorList>
            <person name="Underwood B.A."/>
            <person name="Xiao Y."/>
            <person name="Moskal W."/>
            <person name="Monaghan E."/>
            <person name="Wang W."/>
            <person name="Redman J."/>
            <person name="Wu H.C."/>
            <person name="Utterback T."/>
            <person name="Town C.D."/>
        </authorList>
    </citation>
    <scope>NUCLEOTIDE SEQUENCE</scope>
</reference>
<dbReference type="EMBL" id="DQ446992">
    <property type="protein sequence ID" value="ABE65563.1"/>
    <property type="molecule type" value="Genomic_DNA"/>
</dbReference>
<protein>
    <submittedName>
        <fullName evidence="2">Uncharacterized protein</fullName>
    </submittedName>
</protein>
<sequence>MKTSRFGLQHTIDSNGEDRGFRREGGSCPQNKPRHREAQISGRYARTRSGKTKINLEIMEPIRREATTRKVKGLETHNRDHREEGDLQQIYKQRLAPLLEMRDAKARK</sequence>
<evidence type="ECO:0000256" key="1">
    <source>
        <dbReference type="SAM" id="MobiDB-lite"/>
    </source>
</evidence>